<dbReference type="OrthoDB" id="4359717at2759"/>
<evidence type="ECO:0000313" key="3">
    <source>
        <dbReference type="Proteomes" id="UP000186955"/>
    </source>
</evidence>
<evidence type="ECO:0000313" key="2">
    <source>
        <dbReference type="EMBL" id="OKP10515.1"/>
    </source>
</evidence>
<proteinExistence type="predicted"/>
<keyword evidence="3" id="KW-1185">Reference proteome</keyword>
<protein>
    <submittedName>
        <fullName evidence="2">Uncharacterized protein</fullName>
    </submittedName>
</protein>
<dbReference type="AlphaFoldDB" id="A0A1Q5UDG4"/>
<name>A0A1Q5UDG4_9EURO</name>
<dbReference type="Proteomes" id="UP000186955">
    <property type="component" value="Unassembled WGS sequence"/>
</dbReference>
<dbReference type="EMBL" id="MNBE01000313">
    <property type="protein sequence ID" value="OKP10515.1"/>
    <property type="molecule type" value="Genomic_DNA"/>
</dbReference>
<feature type="region of interest" description="Disordered" evidence="1">
    <location>
        <begin position="1"/>
        <end position="35"/>
    </location>
</feature>
<feature type="compositionally biased region" description="Polar residues" evidence="1">
    <location>
        <begin position="1"/>
        <end position="25"/>
    </location>
</feature>
<reference evidence="2 3" key="1">
    <citation type="submission" date="2016-10" db="EMBL/GenBank/DDBJ databases">
        <title>Genome sequence of the ascomycete fungus Penicillium subrubescens.</title>
        <authorList>
            <person name="De Vries R.P."/>
            <person name="Peng M."/>
            <person name="Dilokpimol A."/>
            <person name="Hilden K."/>
            <person name="Makela M.R."/>
            <person name="Grigoriev I."/>
            <person name="Riley R."/>
            <person name="Granchi Z."/>
        </authorList>
    </citation>
    <scope>NUCLEOTIDE SEQUENCE [LARGE SCALE GENOMIC DNA]</scope>
    <source>
        <strain evidence="2 3">CBS 132785</strain>
    </source>
</reference>
<gene>
    <name evidence="2" type="ORF">PENSUB_3818</name>
</gene>
<accession>A0A1Q5UDG4</accession>
<organism evidence="2 3">
    <name type="scientific">Penicillium subrubescens</name>
    <dbReference type="NCBI Taxonomy" id="1316194"/>
    <lineage>
        <taxon>Eukaryota</taxon>
        <taxon>Fungi</taxon>
        <taxon>Dikarya</taxon>
        <taxon>Ascomycota</taxon>
        <taxon>Pezizomycotina</taxon>
        <taxon>Eurotiomycetes</taxon>
        <taxon>Eurotiomycetidae</taxon>
        <taxon>Eurotiales</taxon>
        <taxon>Aspergillaceae</taxon>
        <taxon>Penicillium</taxon>
    </lineage>
</organism>
<sequence length="71" mass="8091">MSAQPLTTSTLPRSNSPTALHTTPEQAVHSFEPEPQVRRSWSLKRLLSGRGSPRYRVLEREPNRLRKRVAA</sequence>
<comment type="caution">
    <text evidence="2">The sequence shown here is derived from an EMBL/GenBank/DDBJ whole genome shotgun (WGS) entry which is preliminary data.</text>
</comment>
<evidence type="ECO:0000256" key="1">
    <source>
        <dbReference type="SAM" id="MobiDB-lite"/>
    </source>
</evidence>